<sequence>MVRIVIIILCLVSVSLQAQNKEVELLIKNLDVNYFLELEKEYEKMWVQPQHEEQFIKEFDAMTPEYLNDIKKYFKERYTEEELKEITQFYDSELGKKVLNNNQGFIDVAKKAYSEWIDDYMEVRSKLMHGDYQRQ</sequence>
<name>A0ABQ1K0N3_9FLAO</name>
<keyword evidence="1" id="KW-0732">Signal</keyword>
<feature type="chain" id="PRO_5047007341" description="DUF2059 domain-containing protein" evidence="1">
    <location>
        <begin position="19"/>
        <end position="135"/>
    </location>
</feature>
<evidence type="ECO:0000313" key="4">
    <source>
        <dbReference type="Proteomes" id="UP000615760"/>
    </source>
</evidence>
<evidence type="ECO:0000256" key="1">
    <source>
        <dbReference type="SAM" id="SignalP"/>
    </source>
</evidence>
<gene>
    <name evidence="3" type="ORF">GCM10007424_24290</name>
</gene>
<dbReference type="Proteomes" id="UP000615760">
    <property type="component" value="Unassembled WGS sequence"/>
</dbReference>
<protein>
    <recommendedName>
        <fullName evidence="2">DUF2059 domain-containing protein</fullName>
    </recommendedName>
</protein>
<dbReference type="Pfam" id="PF09832">
    <property type="entry name" value="DUF2059"/>
    <property type="match status" value="1"/>
</dbReference>
<evidence type="ECO:0000259" key="2">
    <source>
        <dbReference type="Pfam" id="PF09832"/>
    </source>
</evidence>
<feature type="signal peptide" evidence="1">
    <location>
        <begin position="1"/>
        <end position="18"/>
    </location>
</feature>
<reference evidence="4" key="1">
    <citation type="journal article" date="2019" name="Int. J. Syst. Evol. Microbiol.">
        <title>The Global Catalogue of Microorganisms (GCM) 10K type strain sequencing project: providing services to taxonomists for standard genome sequencing and annotation.</title>
        <authorList>
            <consortium name="The Broad Institute Genomics Platform"/>
            <consortium name="The Broad Institute Genome Sequencing Center for Infectious Disease"/>
            <person name="Wu L."/>
            <person name="Ma J."/>
        </authorList>
    </citation>
    <scope>NUCLEOTIDE SEQUENCE [LARGE SCALE GENOMIC DNA]</scope>
    <source>
        <strain evidence="4">CGMCC 1.15461</strain>
    </source>
</reference>
<accession>A0ABQ1K0N3</accession>
<dbReference type="EMBL" id="BMJE01000006">
    <property type="protein sequence ID" value="GGB83394.1"/>
    <property type="molecule type" value="Genomic_DNA"/>
</dbReference>
<feature type="domain" description="DUF2059" evidence="2">
    <location>
        <begin position="70"/>
        <end position="119"/>
    </location>
</feature>
<keyword evidence="4" id="KW-1185">Reference proteome</keyword>
<evidence type="ECO:0000313" key="3">
    <source>
        <dbReference type="EMBL" id="GGB83394.1"/>
    </source>
</evidence>
<dbReference type="RefSeq" id="WP_188621575.1">
    <property type="nucleotide sequence ID" value="NZ_BMJE01000006.1"/>
</dbReference>
<proteinExistence type="predicted"/>
<dbReference type="InterPro" id="IPR018637">
    <property type="entry name" value="DUF2059"/>
</dbReference>
<organism evidence="3 4">
    <name type="scientific">Flavobacterium suaedae</name>
    <dbReference type="NCBI Taxonomy" id="1767027"/>
    <lineage>
        <taxon>Bacteria</taxon>
        <taxon>Pseudomonadati</taxon>
        <taxon>Bacteroidota</taxon>
        <taxon>Flavobacteriia</taxon>
        <taxon>Flavobacteriales</taxon>
        <taxon>Flavobacteriaceae</taxon>
        <taxon>Flavobacterium</taxon>
    </lineage>
</organism>
<comment type="caution">
    <text evidence="3">The sequence shown here is derived from an EMBL/GenBank/DDBJ whole genome shotgun (WGS) entry which is preliminary data.</text>
</comment>